<evidence type="ECO:0000256" key="1">
    <source>
        <dbReference type="ARBA" id="ARBA00022679"/>
    </source>
</evidence>
<dbReference type="PANTHER" id="PTHR11085">
    <property type="entry name" value="NAD-DEPENDENT PROTEIN DEACYLASE SIRTUIN-5, MITOCHONDRIAL-RELATED"/>
    <property type="match status" value="1"/>
</dbReference>
<dbReference type="GO" id="GO:0005634">
    <property type="term" value="C:nucleus"/>
    <property type="evidence" value="ECO:0007669"/>
    <property type="project" value="TreeGrafter"/>
</dbReference>
<gene>
    <name evidence="6" type="ORF">COCSUDRAFT_60150</name>
</gene>
<dbReference type="AlphaFoldDB" id="I0YJB6"/>
<feature type="binding site" evidence="3">
    <location>
        <position position="162"/>
    </location>
    <ligand>
        <name>Zn(2+)</name>
        <dbReference type="ChEBI" id="CHEBI:29105"/>
    </ligand>
</feature>
<dbReference type="GO" id="GO:0070403">
    <property type="term" value="F:NAD+ binding"/>
    <property type="evidence" value="ECO:0007669"/>
    <property type="project" value="InterPro"/>
</dbReference>
<dbReference type="PANTHER" id="PTHR11085:SF10">
    <property type="entry name" value="NAD-DEPENDENT PROTEIN DEACYLASE SIRTUIN-5, MITOCHONDRIAL-RELATED"/>
    <property type="match status" value="1"/>
</dbReference>
<dbReference type="InterPro" id="IPR026590">
    <property type="entry name" value="Ssirtuin_cat_dom"/>
</dbReference>
<feature type="region of interest" description="Disordered" evidence="4">
    <location>
        <begin position="435"/>
        <end position="467"/>
    </location>
</feature>
<reference evidence="6 7" key="1">
    <citation type="journal article" date="2012" name="Genome Biol.">
        <title>The genome of the polar eukaryotic microalga coccomyxa subellipsoidea reveals traits of cold adaptation.</title>
        <authorList>
            <person name="Blanc G."/>
            <person name="Agarkova I."/>
            <person name="Grimwood J."/>
            <person name="Kuo A."/>
            <person name="Brueggeman A."/>
            <person name="Dunigan D."/>
            <person name="Gurnon J."/>
            <person name="Ladunga I."/>
            <person name="Lindquist E."/>
            <person name="Lucas S."/>
            <person name="Pangilinan J."/>
            <person name="Proschold T."/>
            <person name="Salamov A."/>
            <person name="Schmutz J."/>
            <person name="Weeks D."/>
            <person name="Yamada T."/>
            <person name="Claverie J.M."/>
            <person name="Grigoriev I."/>
            <person name="Van Etten J."/>
            <person name="Lomsadze A."/>
            <person name="Borodovsky M."/>
        </authorList>
    </citation>
    <scope>NUCLEOTIDE SEQUENCE [LARGE SCALE GENOMIC DNA]</scope>
    <source>
        <strain evidence="6 7">C-169</strain>
    </source>
</reference>
<keyword evidence="7" id="KW-1185">Reference proteome</keyword>
<dbReference type="KEGG" id="csl:COCSUDRAFT_60150"/>
<evidence type="ECO:0000256" key="4">
    <source>
        <dbReference type="SAM" id="MobiDB-lite"/>
    </source>
</evidence>
<dbReference type="InterPro" id="IPR029035">
    <property type="entry name" value="DHS-like_NAD/FAD-binding_dom"/>
</dbReference>
<dbReference type="InterPro" id="IPR003000">
    <property type="entry name" value="Sirtuin"/>
</dbReference>
<feature type="active site" description="Proton acceptor" evidence="3">
    <location>
        <position position="129"/>
    </location>
</feature>
<keyword evidence="3" id="KW-0862">Zinc</keyword>
<evidence type="ECO:0000259" key="5">
    <source>
        <dbReference type="PROSITE" id="PS50305"/>
    </source>
</evidence>
<dbReference type="GO" id="GO:0017136">
    <property type="term" value="F:histone deacetylase activity, NAD-dependent"/>
    <property type="evidence" value="ECO:0007669"/>
    <property type="project" value="TreeGrafter"/>
</dbReference>
<dbReference type="EMBL" id="AGSI01000023">
    <property type="protein sequence ID" value="EIE18485.1"/>
    <property type="molecule type" value="Genomic_DNA"/>
</dbReference>
<feature type="binding site" evidence="3">
    <location>
        <position position="165"/>
    </location>
    <ligand>
        <name>Zn(2+)</name>
        <dbReference type="ChEBI" id="CHEBI:29105"/>
    </ligand>
</feature>
<name>I0YJB6_COCSC</name>
<organism evidence="6 7">
    <name type="scientific">Coccomyxa subellipsoidea (strain C-169)</name>
    <name type="common">Green microalga</name>
    <dbReference type="NCBI Taxonomy" id="574566"/>
    <lineage>
        <taxon>Eukaryota</taxon>
        <taxon>Viridiplantae</taxon>
        <taxon>Chlorophyta</taxon>
        <taxon>core chlorophytes</taxon>
        <taxon>Trebouxiophyceae</taxon>
        <taxon>Trebouxiophyceae incertae sedis</taxon>
        <taxon>Coccomyxaceae</taxon>
        <taxon>Coccomyxa</taxon>
        <taxon>Coccomyxa subellipsoidea</taxon>
    </lineage>
</organism>
<dbReference type="Proteomes" id="UP000007264">
    <property type="component" value="Unassembled WGS sequence"/>
</dbReference>
<dbReference type="STRING" id="574566.I0YJB6"/>
<comment type="caution">
    <text evidence="6">The sequence shown here is derived from an EMBL/GenBank/DDBJ whole genome shotgun (WGS) entry which is preliminary data.</text>
</comment>
<feature type="region of interest" description="Disordered" evidence="4">
    <location>
        <begin position="292"/>
        <end position="367"/>
    </location>
</feature>
<proteinExistence type="predicted"/>
<dbReference type="SUPFAM" id="SSF52467">
    <property type="entry name" value="DHS-like NAD/FAD-binding domain"/>
    <property type="match status" value="1"/>
</dbReference>
<protein>
    <submittedName>
        <fullName evidence="6">DHS-like NAD/FAD-binding domain-containing protein</fullName>
    </submittedName>
</protein>
<accession>I0YJB6</accession>
<feature type="compositionally biased region" description="Low complexity" evidence="4">
    <location>
        <begin position="335"/>
        <end position="348"/>
    </location>
</feature>
<dbReference type="GO" id="GO:0046872">
    <property type="term" value="F:metal ion binding"/>
    <property type="evidence" value="ECO:0007669"/>
    <property type="project" value="UniProtKB-KW"/>
</dbReference>
<evidence type="ECO:0000256" key="3">
    <source>
        <dbReference type="PROSITE-ProRule" id="PRU00236"/>
    </source>
</evidence>
<evidence type="ECO:0000313" key="6">
    <source>
        <dbReference type="EMBL" id="EIE18485.1"/>
    </source>
</evidence>
<keyword evidence="3" id="KW-0479">Metal-binding</keyword>
<dbReference type="RefSeq" id="XP_005643029.1">
    <property type="nucleotide sequence ID" value="XM_005642972.1"/>
</dbReference>
<dbReference type="InterPro" id="IPR026591">
    <property type="entry name" value="Sirtuin_cat_small_dom_sf"/>
</dbReference>
<dbReference type="eggNOG" id="KOG2684">
    <property type="taxonomic scope" value="Eukaryota"/>
</dbReference>
<dbReference type="PROSITE" id="PS50305">
    <property type="entry name" value="SIRTUIN"/>
    <property type="match status" value="1"/>
</dbReference>
<keyword evidence="2" id="KW-0520">NAD</keyword>
<dbReference type="Gene3D" id="3.40.50.1220">
    <property type="entry name" value="TPP-binding domain"/>
    <property type="match status" value="1"/>
</dbReference>
<dbReference type="Gene3D" id="3.30.1600.10">
    <property type="entry name" value="SIR2/SIRT2 'Small Domain"/>
    <property type="match status" value="1"/>
</dbReference>
<dbReference type="OrthoDB" id="424302at2759"/>
<keyword evidence="1" id="KW-0808">Transferase</keyword>
<evidence type="ECO:0000313" key="7">
    <source>
        <dbReference type="Proteomes" id="UP000007264"/>
    </source>
</evidence>
<evidence type="ECO:0000256" key="2">
    <source>
        <dbReference type="ARBA" id="ARBA00023027"/>
    </source>
</evidence>
<feature type="binding site" evidence="3">
    <location>
        <position position="140"/>
    </location>
    <ligand>
        <name>Zn(2+)</name>
        <dbReference type="ChEBI" id="CHEBI:29105"/>
    </ligand>
</feature>
<dbReference type="Pfam" id="PF02146">
    <property type="entry name" value="SIR2"/>
    <property type="match status" value="1"/>
</dbReference>
<dbReference type="InterPro" id="IPR050134">
    <property type="entry name" value="NAD-dep_sirtuin_deacylases"/>
</dbReference>
<dbReference type="GeneID" id="17036542"/>
<feature type="binding site" evidence="3">
    <location>
        <position position="137"/>
    </location>
    <ligand>
        <name>Zn(2+)</name>
        <dbReference type="ChEBI" id="CHEBI:29105"/>
    </ligand>
</feature>
<sequence length="537" mass="56897">MLDAAASASSLLIFTGSGLSATSGMSTFSTKGGLYERAQKRFGVTDGKKLFTYSFFEKQRLEAMAFYADIYAEAKRAKPSAGHRALAAIAAMGKMQRHYTMNIDGLAESVGLTTWHPDTNPSGQTLEMHGNIHELVCPECGAVSEVTPQHVRTIRAKRALRCGQCGDADLRCRVMLYDDGEAAVITPEDVFDVLEDDVAAVDMILWVGISFQQSASTAYFRRVRHCLQDAGRLQECKQVVVNLSEDCLWNLLSALSNTDDLQVIEVLASSDEALPKLAARLAQTPAAARQPLLETLPPPPEPCASPSLSPKESPAQQADCAADTAVQYKSSPDSLPALLPAQPPQTATGSRPANGAQPSGQQREPFPEVRFPARPSVSQQDHEQQLASEAAEVEALGQGMESKRARSEPPYAMHDFIHARPGFFASARRAAERAGARTGNGSCTEADDEATQNVPENLPRPPLARAPAAPACADSAAAASVREEAAAGFGGLCKEQDAVNGRGVRLGGGCSALIDGIGTAAKLDPHRLAPAGPLPAS</sequence>
<feature type="domain" description="Deacetylase sirtuin-type" evidence="5">
    <location>
        <begin position="1"/>
        <end position="284"/>
    </location>
</feature>